<evidence type="ECO:0000313" key="3">
    <source>
        <dbReference type="EMBL" id="GAA4669138.1"/>
    </source>
</evidence>
<dbReference type="Proteomes" id="UP001501295">
    <property type="component" value="Unassembled WGS sequence"/>
</dbReference>
<proteinExistence type="predicted"/>
<keyword evidence="4" id="KW-1185">Reference proteome</keyword>
<gene>
    <name evidence="3" type="ORF">GCM10025780_10250</name>
</gene>
<organism evidence="3 4">
    <name type="scientific">Frondihabitans cladoniiphilus</name>
    <dbReference type="NCBI Taxonomy" id="715785"/>
    <lineage>
        <taxon>Bacteria</taxon>
        <taxon>Bacillati</taxon>
        <taxon>Actinomycetota</taxon>
        <taxon>Actinomycetes</taxon>
        <taxon>Micrococcales</taxon>
        <taxon>Microbacteriaceae</taxon>
        <taxon>Frondihabitans</taxon>
    </lineage>
</organism>
<protein>
    <submittedName>
        <fullName evidence="3">SseB family protein</fullName>
    </submittedName>
</protein>
<dbReference type="EMBL" id="BAABLM010000002">
    <property type="protein sequence ID" value="GAA4669138.1"/>
    <property type="molecule type" value="Genomic_DNA"/>
</dbReference>
<evidence type="ECO:0000256" key="1">
    <source>
        <dbReference type="SAM" id="MobiDB-lite"/>
    </source>
</evidence>
<feature type="domain" description="SseB protein N-terminal" evidence="2">
    <location>
        <begin position="60"/>
        <end position="180"/>
    </location>
</feature>
<evidence type="ECO:0000259" key="2">
    <source>
        <dbReference type="Pfam" id="PF07179"/>
    </source>
</evidence>
<comment type="caution">
    <text evidence="3">The sequence shown here is derived from an EMBL/GenBank/DDBJ whole genome shotgun (WGS) entry which is preliminary data.</text>
</comment>
<sequence>MGPRSGDPEGPVERPELPEHLRPRAKADSAGQSFEGRTFQAHDTTYADDDGTADPRVLVALEALRAGTGTEVDVLEALRGIRLLIPLLAHAGDEGVNEHGVTVDKTQELAIVTVQGPDGRAVLPAFTSVTALRAWDPRARPVPAESRRVAIAAVSESTELMVLDPGSPTEFGVRRPALWALAQDLPWVPAHLDAEVGAAFLEAAAGEDAVESVGLAPGAVSPALVGPELVVQLVLRPGLDQEGLAALVGRLQARWTASEVIATRVDSMAVRVVAAR</sequence>
<dbReference type="Pfam" id="PF07179">
    <property type="entry name" value="SseB"/>
    <property type="match status" value="1"/>
</dbReference>
<dbReference type="InterPro" id="IPR009839">
    <property type="entry name" value="SseB_N"/>
</dbReference>
<evidence type="ECO:0000313" key="4">
    <source>
        <dbReference type="Proteomes" id="UP001501295"/>
    </source>
</evidence>
<feature type="compositionally biased region" description="Basic and acidic residues" evidence="1">
    <location>
        <begin position="11"/>
        <end position="27"/>
    </location>
</feature>
<name>A0ABP8VQ93_9MICO</name>
<feature type="region of interest" description="Disordered" evidence="1">
    <location>
        <begin position="1"/>
        <end position="39"/>
    </location>
</feature>
<reference evidence="4" key="1">
    <citation type="journal article" date="2019" name="Int. J. Syst. Evol. Microbiol.">
        <title>The Global Catalogue of Microorganisms (GCM) 10K type strain sequencing project: providing services to taxonomists for standard genome sequencing and annotation.</title>
        <authorList>
            <consortium name="The Broad Institute Genomics Platform"/>
            <consortium name="The Broad Institute Genome Sequencing Center for Infectious Disease"/>
            <person name="Wu L."/>
            <person name="Ma J."/>
        </authorList>
    </citation>
    <scope>NUCLEOTIDE SEQUENCE [LARGE SCALE GENOMIC DNA]</scope>
    <source>
        <strain evidence="4">JCM 18956</strain>
    </source>
</reference>
<accession>A0ABP8VQ93</accession>